<keyword evidence="3" id="KW-1185">Reference proteome</keyword>
<sequence>MPLCIFEGLWGPPAAQPASCQFHCTPRPYSSLGIARALAFLLFGEASAGKSGPCWSIVGRSEEHARKEPSSARRMGVRAMVKSSPLARLAATGSTRPAASSTPRRGTTRPRTP</sequence>
<evidence type="ECO:0000256" key="1">
    <source>
        <dbReference type="SAM" id="MobiDB-lite"/>
    </source>
</evidence>
<feature type="compositionally biased region" description="Polar residues" evidence="1">
    <location>
        <begin position="92"/>
        <end position="101"/>
    </location>
</feature>
<dbReference type="EMBL" id="CAUYUJ010015108">
    <property type="protein sequence ID" value="CAK0849960.1"/>
    <property type="molecule type" value="Genomic_DNA"/>
</dbReference>
<protein>
    <submittedName>
        <fullName evidence="2">Uncharacterized protein</fullName>
    </submittedName>
</protein>
<accession>A0ABN9TUM3</accession>
<feature type="region of interest" description="Disordered" evidence="1">
    <location>
        <begin position="83"/>
        <end position="113"/>
    </location>
</feature>
<organism evidence="2 3">
    <name type="scientific">Prorocentrum cordatum</name>
    <dbReference type="NCBI Taxonomy" id="2364126"/>
    <lineage>
        <taxon>Eukaryota</taxon>
        <taxon>Sar</taxon>
        <taxon>Alveolata</taxon>
        <taxon>Dinophyceae</taxon>
        <taxon>Prorocentrales</taxon>
        <taxon>Prorocentraceae</taxon>
        <taxon>Prorocentrum</taxon>
    </lineage>
</organism>
<evidence type="ECO:0000313" key="2">
    <source>
        <dbReference type="EMBL" id="CAK0849960.1"/>
    </source>
</evidence>
<comment type="caution">
    <text evidence="2">The sequence shown here is derived from an EMBL/GenBank/DDBJ whole genome shotgun (WGS) entry which is preliminary data.</text>
</comment>
<dbReference type="Proteomes" id="UP001189429">
    <property type="component" value="Unassembled WGS sequence"/>
</dbReference>
<reference evidence="2" key="1">
    <citation type="submission" date="2023-10" db="EMBL/GenBank/DDBJ databases">
        <authorList>
            <person name="Chen Y."/>
            <person name="Shah S."/>
            <person name="Dougan E. K."/>
            <person name="Thang M."/>
            <person name="Chan C."/>
        </authorList>
    </citation>
    <scope>NUCLEOTIDE SEQUENCE [LARGE SCALE GENOMIC DNA]</scope>
</reference>
<proteinExistence type="predicted"/>
<gene>
    <name evidence="2" type="ORF">PCOR1329_LOCUS42527</name>
</gene>
<name>A0ABN9TUM3_9DINO</name>
<evidence type="ECO:0000313" key="3">
    <source>
        <dbReference type="Proteomes" id="UP001189429"/>
    </source>
</evidence>